<gene>
    <name evidence="1" type="ordered locus">PACID_24350</name>
</gene>
<proteinExistence type="predicted"/>
<name>K7RUX5_ACIA4</name>
<evidence type="ECO:0000313" key="2">
    <source>
        <dbReference type="Proteomes" id="UP000000214"/>
    </source>
</evidence>
<dbReference type="Proteomes" id="UP000000214">
    <property type="component" value="Chromosome"/>
</dbReference>
<accession>K7RUX5</accession>
<dbReference type="AlphaFoldDB" id="K7RUX5"/>
<organism evidence="1 2">
    <name type="scientific">Acidipropionibacterium acidipropionici (strain ATCC 4875 / DSM 20272 / JCM 6432 / NBRC 12425 / NCIMB 8070 / 4)</name>
    <name type="common">Propionibacterium acidipropionici</name>
    <dbReference type="NCBI Taxonomy" id="1171373"/>
    <lineage>
        <taxon>Bacteria</taxon>
        <taxon>Bacillati</taxon>
        <taxon>Actinomycetota</taxon>
        <taxon>Actinomycetes</taxon>
        <taxon>Propionibacteriales</taxon>
        <taxon>Propionibacteriaceae</taxon>
        <taxon>Acidipropionibacterium</taxon>
    </lineage>
</organism>
<reference evidence="1 2" key="1">
    <citation type="journal article" date="2012" name="BMC Genomics">
        <title>The genome sequence of Propionibacterium acidipropionici provides insights into its biotechnological and industrial potential.</title>
        <authorList>
            <person name="Parizzi L.P."/>
            <person name="Grassi M.C."/>
            <person name="Llerena L.A."/>
            <person name="Carazzolle M.F."/>
            <person name="Queiroz V.L."/>
            <person name="Lunardi I."/>
            <person name="Zeidler A.F."/>
            <person name="Teixeira P.J."/>
            <person name="Mieczkowski P."/>
            <person name="Rincones J."/>
            <person name="Pereira G.A."/>
        </authorList>
    </citation>
    <scope>NUCLEOTIDE SEQUENCE [LARGE SCALE GENOMIC DNA]</scope>
    <source>
        <strain evidence="2">ATCC 4875 / DSM 20272 / JCM 6432 / NBRC 12425 / NCIMB 8070</strain>
    </source>
</reference>
<dbReference type="STRING" id="1171373.PACID_24350"/>
<protein>
    <submittedName>
        <fullName evidence="1">Uncharacterized protein</fullName>
    </submittedName>
</protein>
<evidence type="ECO:0000313" key="1">
    <source>
        <dbReference type="EMBL" id="AFV90211.1"/>
    </source>
</evidence>
<dbReference type="HOGENOM" id="CLU_3203798_0_0_11"/>
<dbReference type="EMBL" id="CP003493">
    <property type="protein sequence ID" value="AFV90211.1"/>
    <property type="molecule type" value="Genomic_DNA"/>
</dbReference>
<sequence>MGRVRDSLVTSGVRGLRRGLLLGIAGYLRSTAGGRGARPPAVLTR</sequence>
<dbReference type="KEGG" id="pbo:PACID_24350"/>